<proteinExistence type="predicted"/>
<evidence type="ECO:0000313" key="1">
    <source>
        <dbReference type="EMBL" id="OKH90815.1"/>
    </source>
</evidence>
<dbReference type="Proteomes" id="UP000186455">
    <property type="component" value="Unassembled WGS sequence"/>
</dbReference>
<reference evidence="1 2" key="1">
    <citation type="submission" date="2015-06" db="EMBL/GenBank/DDBJ databases">
        <title>Cloning and characterization of the uncialamcin biosynthetic gene cluster.</title>
        <authorList>
            <person name="Yan X."/>
            <person name="Huang T."/>
            <person name="Ge H."/>
            <person name="Shen B."/>
        </authorList>
    </citation>
    <scope>NUCLEOTIDE SEQUENCE [LARGE SCALE GENOMIC DNA]</scope>
    <source>
        <strain evidence="1 2">DCA2648</strain>
    </source>
</reference>
<dbReference type="AlphaFoldDB" id="A0A1Q4UZ20"/>
<protein>
    <submittedName>
        <fullName evidence="1">Uncharacterized protein</fullName>
    </submittedName>
</protein>
<name>A0A1Q4UZ20_9ACTN</name>
<keyword evidence="2" id="KW-1185">Reference proteome</keyword>
<dbReference type="EMBL" id="LFBV01000010">
    <property type="protein sequence ID" value="OKH90815.1"/>
    <property type="molecule type" value="Genomic_DNA"/>
</dbReference>
<accession>A0A1Q4UZ20</accession>
<organism evidence="1 2">
    <name type="scientific">Streptomyces uncialis</name>
    <dbReference type="NCBI Taxonomy" id="1048205"/>
    <lineage>
        <taxon>Bacteria</taxon>
        <taxon>Bacillati</taxon>
        <taxon>Actinomycetota</taxon>
        <taxon>Actinomycetes</taxon>
        <taxon>Kitasatosporales</taxon>
        <taxon>Streptomycetaceae</taxon>
        <taxon>Streptomyces</taxon>
    </lineage>
</organism>
<evidence type="ECO:0000313" key="2">
    <source>
        <dbReference type="Proteomes" id="UP000186455"/>
    </source>
</evidence>
<comment type="caution">
    <text evidence="1">The sequence shown here is derived from an EMBL/GenBank/DDBJ whole genome shotgun (WGS) entry which is preliminary data.</text>
</comment>
<sequence>MQVRSIGDAGLVICGVLARAVQPRQRMKEIFVRRYDQNVPPVPLLDEARALLVIGLHTDRRSVQARARAKGMKIFSIDPEGLMENGTFKERPIEGVREGDTIVRSEATPALQRLCKLLVVTLRPSTGQEPNPLILAARHRLRRRLPP</sequence>
<gene>
    <name evidence="1" type="ORF">AB852_30050</name>
</gene>